<gene>
    <name evidence="3" type="ORF">SMACR_04118</name>
</gene>
<feature type="signal peptide" evidence="1">
    <location>
        <begin position="1"/>
        <end position="20"/>
    </location>
</feature>
<feature type="domain" description="Ecp2 effector protein-like" evidence="2">
    <location>
        <begin position="102"/>
        <end position="197"/>
    </location>
</feature>
<evidence type="ECO:0000259" key="2">
    <source>
        <dbReference type="Pfam" id="PF14856"/>
    </source>
</evidence>
<feature type="chain" id="PRO_5035842078" description="Ecp2 effector protein-like domain-containing protein" evidence="1">
    <location>
        <begin position="21"/>
        <end position="215"/>
    </location>
</feature>
<sequence length="215" mass="23717">MSTHSLRALVQLALVGLSTAAAIASSAITGFTAIPDGLVAREVQLPDGSTITIAENPNIVFTPESPNDSKDTKHKRVDWQEYSLSDGVQDFCWDESRPQFSYGTSAPLAADCQKIVDYYSGVRKAGVRGKWTLYPSDLANGKVVPLVKVDGCQFTLTLSGKMGQKVFWGDNDLVYYVDNQLKYAKDGRVQAEDYTACYVVDETKYVQLKWRLVKA</sequence>
<dbReference type="AlphaFoldDB" id="A0A8S8ZK59"/>
<dbReference type="Pfam" id="PF14856">
    <property type="entry name" value="Hce2"/>
    <property type="match status" value="1"/>
</dbReference>
<dbReference type="VEuPathDB" id="FungiDB:SMAC_04118"/>
<keyword evidence="1" id="KW-0732">Signal</keyword>
<accession>A0A8S8ZK59</accession>
<proteinExistence type="predicted"/>
<dbReference type="Proteomes" id="UP000433876">
    <property type="component" value="Unassembled WGS sequence"/>
</dbReference>
<dbReference type="InterPro" id="IPR029226">
    <property type="entry name" value="Ecp2-like"/>
</dbReference>
<reference evidence="3 4" key="1">
    <citation type="submission" date="2017-07" db="EMBL/GenBank/DDBJ databases">
        <title>Genome sequence of the Sordaria macrospora wild type strain R19027.</title>
        <authorList>
            <person name="Nowrousian M."/>
            <person name="Teichert I."/>
            <person name="Kueck U."/>
        </authorList>
    </citation>
    <scope>NUCLEOTIDE SEQUENCE [LARGE SCALE GENOMIC DNA]</scope>
    <source>
        <strain evidence="3 4">R19027</strain>
        <tissue evidence="3">Mycelium</tissue>
    </source>
</reference>
<organism evidence="3 4">
    <name type="scientific">Sordaria macrospora</name>
    <dbReference type="NCBI Taxonomy" id="5147"/>
    <lineage>
        <taxon>Eukaryota</taxon>
        <taxon>Fungi</taxon>
        <taxon>Dikarya</taxon>
        <taxon>Ascomycota</taxon>
        <taxon>Pezizomycotina</taxon>
        <taxon>Sordariomycetes</taxon>
        <taxon>Sordariomycetidae</taxon>
        <taxon>Sordariales</taxon>
        <taxon>Sordariaceae</taxon>
        <taxon>Sordaria</taxon>
    </lineage>
</organism>
<evidence type="ECO:0000313" key="4">
    <source>
        <dbReference type="Proteomes" id="UP000433876"/>
    </source>
</evidence>
<protein>
    <recommendedName>
        <fullName evidence="2">Ecp2 effector protein-like domain-containing protein</fullName>
    </recommendedName>
</protein>
<dbReference type="EMBL" id="NMPR01000168">
    <property type="protein sequence ID" value="KAA8628692.1"/>
    <property type="molecule type" value="Genomic_DNA"/>
</dbReference>
<name>A0A8S8ZK59_SORMA</name>
<evidence type="ECO:0000313" key="3">
    <source>
        <dbReference type="EMBL" id="KAA8628692.1"/>
    </source>
</evidence>
<evidence type="ECO:0000256" key="1">
    <source>
        <dbReference type="SAM" id="SignalP"/>
    </source>
</evidence>
<comment type="caution">
    <text evidence="3">The sequence shown here is derived from an EMBL/GenBank/DDBJ whole genome shotgun (WGS) entry which is preliminary data.</text>
</comment>